<dbReference type="Pfam" id="PF00378">
    <property type="entry name" value="ECH_1"/>
    <property type="match status" value="1"/>
</dbReference>
<dbReference type="GO" id="GO:0004165">
    <property type="term" value="F:delta(3)-delta(2)-enoyl-CoA isomerase activity"/>
    <property type="evidence" value="ECO:0007669"/>
    <property type="project" value="UniProtKB-ARBA"/>
</dbReference>
<dbReference type="RefSeq" id="XP_019022999.1">
    <property type="nucleotide sequence ID" value="XM_019168463.1"/>
</dbReference>
<reference evidence="6 7" key="2">
    <citation type="journal article" date="2014" name="J. Gen. Appl. Microbiol.">
        <title>The early diverging ascomycetous budding yeast Saitoella complicata has three histone deacetylases belonging to the Clr6, Hos2, and Rpd3 lineages.</title>
        <authorList>
            <person name="Nishida H."/>
            <person name="Matsumoto T."/>
            <person name="Kondo S."/>
            <person name="Hamamoto M."/>
            <person name="Yoshikawa H."/>
        </authorList>
    </citation>
    <scope>NUCLEOTIDE SEQUENCE [LARGE SCALE GENOMIC DNA]</scope>
    <source>
        <strain evidence="6 7">NRRL Y-17804</strain>
    </source>
</reference>
<organism evidence="6 7">
    <name type="scientific">Saitoella complicata (strain BCRC 22490 / CBS 7301 / JCM 7358 / NBRC 10748 / NRRL Y-17804)</name>
    <dbReference type="NCBI Taxonomy" id="698492"/>
    <lineage>
        <taxon>Eukaryota</taxon>
        <taxon>Fungi</taxon>
        <taxon>Dikarya</taxon>
        <taxon>Ascomycota</taxon>
        <taxon>Taphrinomycotina</taxon>
        <taxon>Taphrinomycotina incertae sedis</taxon>
        <taxon>Saitoella</taxon>
    </lineage>
</organism>
<comment type="subcellular location">
    <subcellularLocation>
        <location evidence="1">Peroxisome</location>
    </subcellularLocation>
</comment>
<dbReference type="OMA" id="VVWPKIR"/>
<keyword evidence="7" id="KW-1185">Reference proteome</keyword>
<gene>
    <name evidence="6" type="ORF">G7K_5838-t1</name>
</gene>
<sequence length="281" mass="30960">MTESTADTEPDVFVVEHHPRTATTPAIAVIRINRPKKLGALDFALYMRLGCILREIDARDDVDITVLTGTGKFFSAGADVKSIAARPPPTTDPRIHWLSSFSLGNQDLTRAFYTHRHLLIAALNGPAIGLSAALVGCCDLVYAVEGVWLLTPFTSLGLVAEGGASYSFVKRMGVGKATEALLQSKKMGVGELYECGFVNRIFPPQGSSEFMETVLGYVKDSFEGVNMDSVRKTKKLIRTHMERDIERANGMEVQGAVERFTAGIPQREFERLARKEKRHKL</sequence>
<evidence type="ECO:0000256" key="5">
    <source>
        <dbReference type="ARBA" id="ARBA00023235"/>
    </source>
</evidence>
<dbReference type="InterPro" id="IPR029045">
    <property type="entry name" value="ClpP/crotonase-like_dom_sf"/>
</dbReference>
<dbReference type="EMBL" id="BACD03000052">
    <property type="protein sequence ID" value="GAO51745.1"/>
    <property type="molecule type" value="Genomic_DNA"/>
</dbReference>
<dbReference type="InterPro" id="IPR001753">
    <property type="entry name" value="Enoyl-CoA_hydra/iso"/>
</dbReference>
<dbReference type="FunFam" id="3.90.226.10:FF:000048">
    <property type="entry name" value="3,2-trans-enoyl-CoA isomerase"/>
    <property type="match status" value="1"/>
</dbReference>
<name>A0A0E9NQP5_SAICN</name>
<evidence type="ECO:0000256" key="3">
    <source>
        <dbReference type="ARBA" id="ARBA00005254"/>
    </source>
</evidence>
<protein>
    <recommendedName>
        <fullName evidence="8">ClpP/crotonase</fullName>
    </recommendedName>
</protein>
<dbReference type="PANTHER" id="PTHR43684">
    <property type="match status" value="1"/>
</dbReference>
<proteinExistence type="inferred from homology"/>
<dbReference type="AlphaFoldDB" id="A0A0E9NQP5"/>
<dbReference type="OrthoDB" id="448450at2759"/>
<dbReference type="PANTHER" id="PTHR43684:SF1">
    <property type="entry name" value="ENOYL-COA DELTA ISOMERASE 2"/>
    <property type="match status" value="1"/>
</dbReference>
<evidence type="ECO:0000256" key="4">
    <source>
        <dbReference type="ARBA" id="ARBA00023140"/>
    </source>
</evidence>
<keyword evidence="4" id="KW-0576">Peroxisome</keyword>
<evidence type="ECO:0000256" key="2">
    <source>
        <dbReference type="ARBA" id="ARBA00005005"/>
    </source>
</evidence>
<dbReference type="STRING" id="698492.A0A0E9NQP5"/>
<dbReference type="Gene3D" id="3.90.226.10">
    <property type="entry name" value="2-enoyl-CoA Hydratase, Chain A, domain 1"/>
    <property type="match status" value="1"/>
</dbReference>
<comment type="caution">
    <text evidence="6">The sequence shown here is derived from an EMBL/GenBank/DDBJ whole genome shotgun (WGS) entry which is preliminary data.</text>
</comment>
<dbReference type="GO" id="GO:0005782">
    <property type="term" value="C:peroxisomal matrix"/>
    <property type="evidence" value="ECO:0007669"/>
    <property type="project" value="TreeGrafter"/>
</dbReference>
<comment type="pathway">
    <text evidence="2">Lipid metabolism; fatty acid beta-oxidation.</text>
</comment>
<reference evidence="6 7" key="3">
    <citation type="journal article" date="2015" name="Genome Announc.">
        <title>Draft Genome Sequence of the Archiascomycetous Yeast Saitoella complicata.</title>
        <authorList>
            <person name="Yamauchi K."/>
            <person name="Kondo S."/>
            <person name="Hamamoto M."/>
            <person name="Takahashi Y."/>
            <person name="Ogura Y."/>
            <person name="Hayashi T."/>
            <person name="Nishida H."/>
        </authorList>
    </citation>
    <scope>NUCLEOTIDE SEQUENCE [LARGE SCALE GENOMIC DNA]</scope>
    <source>
        <strain evidence="6 7">NRRL Y-17804</strain>
    </source>
</reference>
<evidence type="ECO:0000313" key="6">
    <source>
        <dbReference type="EMBL" id="GAO51745.1"/>
    </source>
</evidence>
<evidence type="ECO:0000313" key="7">
    <source>
        <dbReference type="Proteomes" id="UP000033140"/>
    </source>
</evidence>
<comment type="similarity">
    <text evidence="3">Belongs to the enoyl-CoA hydratase/isomerase family.</text>
</comment>
<dbReference type="InterPro" id="IPR051053">
    <property type="entry name" value="ECH/Chromodomain_protein"/>
</dbReference>
<accession>A0A0E9NQP5</accession>
<dbReference type="SUPFAM" id="SSF52096">
    <property type="entry name" value="ClpP/crotonase"/>
    <property type="match status" value="1"/>
</dbReference>
<keyword evidence="5" id="KW-0413">Isomerase</keyword>
<evidence type="ECO:0008006" key="8">
    <source>
        <dbReference type="Google" id="ProtNLM"/>
    </source>
</evidence>
<reference evidence="6 7" key="1">
    <citation type="journal article" date="2011" name="J. Gen. Appl. Microbiol.">
        <title>Draft genome sequencing of the enigmatic yeast Saitoella complicata.</title>
        <authorList>
            <person name="Nishida H."/>
            <person name="Hamamoto M."/>
            <person name="Sugiyama J."/>
        </authorList>
    </citation>
    <scope>NUCLEOTIDE SEQUENCE [LARGE SCALE GENOMIC DNA]</scope>
    <source>
        <strain evidence="6 7">NRRL Y-17804</strain>
    </source>
</reference>
<dbReference type="Proteomes" id="UP000033140">
    <property type="component" value="Unassembled WGS sequence"/>
</dbReference>
<dbReference type="CDD" id="cd06558">
    <property type="entry name" value="crotonase-like"/>
    <property type="match status" value="1"/>
</dbReference>
<dbReference type="GO" id="GO:0006635">
    <property type="term" value="P:fatty acid beta-oxidation"/>
    <property type="evidence" value="ECO:0007669"/>
    <property type="project" value="TreeGrafter"/>
</dbReference>
<evidence type="ECO:0000256" key="1">
    <source>
        <dbReference type="ARBA" id="ARBA00004275"/>
    </source>
</evidence>